<evidence type="ECO:0000256" key="1">
    <source>
        <dbReference type="ARBA" id="ARBA00005582"/>
    </source>
</evidence>
<evidence type="ECO:0000256" key="3">
    <source>
        <dbReference type="ARBA" id="ARBA00022741"/>
    </source>
</evidence>
<dbReference type="GO" id="GO:0006167">
    <property type="term" value="P:AMP biosynthetic process"/>
    <property type="evidence" value="ECO:0007669"/>
    <property type="project" value="TreeGrafter"/>
</dbReference>
<proteinExistence type="inferred from homology"/>
<dbReference type="AlphaFoldDB" id="A0A1G2RE26"/>
<dbReference type="Gene3D" id="3.90.79.10">
    <property type="entry name" value="Nucleoside Triphosphate Pyrophosphohydrolase"/>
    <property type="match status" value="1"/>
</dbReference>
<keyword evidence="4" id="KW-0378">Hydrolase</keyword>
<dbReference type="PROSITE" id="PS51462">
    <property type="entry name" value="NUDIX"/>
    <property type="match status" value="1"/>
</dbReference>
<dbReference type="PANTHER" id="PTHR21340">
    <property type="entry name" value="DIADENOSINE 5,5-P1,P4-TETRAPHOSPHATE PYROPHOSPHOHYDROLASE MUTT"/>
    <property type="match status" value="1"/>
</dbReference>
<dbReference type="InterPro" id="IPR020084">
    <property type="entry name" value="NUDIX_hydrolase_CS"/>
</dbReference>
<name>A0A1G2RE26_9BACT</name>
<dbReference type="Pfam" id="PF00293">
    <property type="entry name" value="NUDIX"/>
    <property type="match status" value="1"/>
</dbReference>
<dbReference type="EMBL" id="MHUC01000012">
    <property type="protein sequence ID" value="OHA71093.1"/>
    <property type="molecule type" value="Genomic_DNA"/>
</dbReference>
<evidence type="ECO:0000256" key="6">
    <source>
        <dbReference type="SAM" id="MobiDB-lite"/>
    </source>
</evidence>
<dbReference type="SUPFAM" id="SSF55811">
    <property type="entry name" value="Nudix"/>
    <property type="match status" value="1"/>
</dbReference>
<reference evidence="8 9" key="1">
    <citation type="journal article" date="2016" name="Nat. Commun.">
        <title>Thousands of microbial genomes shed light on interconnected biogeochemical processes in an aquifer system.</title>
        <authorList>
            <person name="Anantharaman K."/>
            <person name="Brown C.T."/>
            <person name="Hug L.A."/>
            <person name="Sharon I."/>
            <person name="Castelle C.J."/>
            <person name="Probst A.J."/>
            <person name="Thomas B.C."/>
            <person name="Singh A."/>
            <person name="Wilkins M.J."/>
            <person name="Karaoz U."/>
            <person name="Brodie E.L."/>
            <person name="Williams K.H."/>
            <person name="Hubbard S.S."/>
            <person name="Banfield J.F."/>
        </authorList>
    </citation>
    <scope>NUCLEOTIDE SEQUENCE [LARGE SCALE GENOMIC DNA]</scope>
</reference>
<dbReference type="InterPro" id="IPR003565">
    <property type="entry name" value="Tetra_PHTase"/>
</dbReference>
<dbReference type="Proteomes" id="UP000177078">
    <property type="component" value="Unassembled WGS sequence"/>
</dbReference>
<dbReference type="GO" id="GO:0000166">
    <property type="term" value="F:nucleotide binding"/>
    <property type="evidence" value="ECO:0007669"/>
    <property type="project" value="UniProtKB-KW"/>
</dbReference>
<dbReference type="STRING" id="1802457.A3F15_02870"/>
<dbReference type="PANTHER" id="PTHR21340:SF0">
    <property type="entry name" value="BIS(5'-NUCLEOSYL)-TETRAPHOSPHATASE [ASYMMETRICAL]"/>
    <property type="match status" value="1"/>
</dbReference>
<gene>
    <name evidence="8" type="ORF">A3F15_02870</name>
</gene>
<accession>A0A1G2RE26</accession>
<evidence type="ECO:0000313" key="9">
    <source>
        <dbReference type="Proteomes" id="UP000177078"/>
    </source>
</evidence>
<dbReference type="InterPro" id="IPR000086">
    <property type="entry name" value="NUDIX_hydrolase_dom"/>
</dbReference>
<dbReference type="PROSITE" id="PS00893">
    <property type="entry name" value="NUDIX_BOX"/>
    <property type="match status" value="1"/>
</dbReference>
<keyword evidence="3" id="KW-0547">Nucleotide-binding</keyword>
<organism evidence="8 9">
    <name type="scientific">Candidatus Wildermuthbacteria bacterium RIFCSPHIGHO2_12_FULL_40_12</name>
    <dbReference type="NCBI Taxonomy" id="1802457"/>
    <lineage>
        <taxon>Bacteria</taxon>
        <taxon>Candidatus Wildermuthiibacteriota</taxon>
    </lineage>
</organism>
<comment type="caution">
    <text evidence="8">The sequence shown here is derived from an EMBL/GenBank/DDBJ whole genome shotgun (WGS) entry which is preliminary data.</text>
</comment>
<dbReference type="CDD" id="cd03428">
    <property type="entry name" value="NUDIX_Ap4A_Nudt2"/>
    <property type="match status" value="1"/>
</dbReference>
<evidence type="ECO:0000256" key="2">
    <source>
        <dbReference type="ARBA" id="ARBA00018911"/>
    </source>
</evidence>
<evidence type="ECO:0000256" key="4">
    <source>
        <dbReference type="ARBA" id="ARBA00022801"/>
    </source>
</evidence>
<dbReference type="GO" id="GO:0004081">
    <property type="term" value="F:bis(5'-nucleosyl)-tetraphosphatase (asymmetrical) activity"/>
    <property type="evidence" value="ECO:0007669"/>
    <property type="project" value="TreeGrafter"/>
</dbReference>
<evidence type="ECO:0000313" key="8">
    <source>
        <dbReference type="EMBL" id="OHA71093.1"/>
    </source>
</evidence>
<sequence length="172" mass="20067">MVEKSAGAVIFRKNEGKLYYLLLNYAAIGDVNKTYWGFPKGHVEKGEREIDTIKREVAEETGITSLWFADGFKETEKYFFKHGDKTIFKTVYYLLAETQTQDIKLSHEHLDFIWLLYEDAAEKLSFKNAKGILEKANSYLIQKPKTQGAKWQRKIQKRGLRNSQENSRGEKF</sequence>
<feature type="region of interest" description="Disordered" evidence="6">
    <location>
        <begin position="146"/>
        <end position="172"/>
    </location>
</feature>
<evidence type="ECO:0000256" key="5">
    <source>
        <dbReference type="ARBA" id="ARBA00032644"/>
    </source>
</evidence>
<feature type="compositionally biased region" description="Basic residues" evidence="6">
    <location>
        <begin position="151"/>
        <end position="160"/>
    </location>
</feature>
<dbReference type="InterPro" id="IPR015797">
    <property type="entry name" value="NUDIX_hydrolase-like_dom_sf"/>
</dbReference>
<dbReference type="GO" id="GO:0006754">
    <property type="term" value="P:ATP biosynthetic process"/>
    <property type="evidence" value="ECO:0007669"/>
    <property type="project" value="TreeGrafter"/>
</dbReference>
<dbReference type="InterPro" id="IPR051325">
    <property type="entry name" value="Nudix_hydrolase_domain"/>
</dbReference>
<evidence type="ECO:0000259" key="7">
    <source>
        <dbReference type="PROSITE" id="PS51462"/>
    </source>
</evidence>
<protein>
    <recommendedName>
        <fullName evidence="2">Bis(5'-nucleosyl)-tetraphosphatase [asymmetrical]</fullName>
    </recommendedName>
    <alternativeName>
        <fullName evidence="5">Diadenosine 5',5'''-P1,P4-tetraphosphate asymmetrical hydrolase</fullName>
    </alternativeName>
</protein>
<comment type="similarity">
    <text evidence="1">Belongs to the Nudix hydrolase family.</text>
</comment>
<feature type="domain" description="Nudix hydrolase" evidence="7">
    <location>
        <begin position="1"/>
        <end position="139"/>
    </location>
</feature>